<organism evidence="1 2">
    <name type="scientific">Maylandia zebra</name>
    <name type="common">zebra mbuna</name>
    <dbReference type="NCBI Taxonomy" id="106582"/>
    <lineage>
        <taxon>Eukaryota</taxon>
        <taxon>Metazoa</taxon>
        <taxon>Chordata</taxon>
        <taxon>Craniata</taxon>
        <taxon>Vertebrata</taxon>
        <taxon>Euteleostomi</taxon>
        <taxon>Actinopterygii</taxon>
        <taxon>Neopterygii</taxon>
        <taxon>Teleostei</taxon>
        <taxon>Neoteleostei</taxon>
        <taxon>Acanthomorphata</taxon>
        <taxon>Ovalentaria</taxon>
        <taxon>Cichlomorphae</taxon>
        <taxon>Cichliformes</taxon>
        <taxon>Cichlidae</taxon>
        <taxon>African cichlids</taxon>
        <taxon>Pseudocrenilabrinae</taxon>
        <taxon>Haplochromini</taxon>
        <taxon>Maylandia</taxon>
        <taxon>Maylandia zebra complex</taxon>
    </lineage>
</organism>
<reference evidence="1" key="2">
    <citation type="submission" date="2025-08" db="UniProtKB">
        <authorList>
            <consortium name="Ensembl"/>
        </authorList>
    </citation>
    <scope>IDENTIFICATION</scope>
</reference>
<dbReference type="AlphaFoldDB" id="A0A3P9BW29"/>
<dbReference type="Proteomes" id="UP000265160">
    <property type="component" value="LG13"/>
</dbReference>
<sequence>MKTATATPVLPSLNTTAHQLLPDNTRNWVDNVCAKISIISSILRMTVTAMSQLFPRVNTDLTGHGSAQQLRPISASESVCMCMHLNNCQCGLQLCQETMTGRGKKNVWLPFTCGMTGNAYILK</sequence>
<dbReference type="Ensembl" id="ENSMZET00005014681.1">
    <property type="protein sequence ID" value="ENSMZEP00005014205.1"/>
    <property type="gene ID" value="ENSMZEG00005010701.1"/>
</dbReference>
<keyword evidence="2" id="KW-1185">Reference proteome</keyword>
<evidence type="ECO:0000313" key="1">
    <source>
        <dbReference type="Ensembl" id="ENSMZEP00005014205.1"/>
    </source>
</evidence>
<accession>A0A3P9BW29</accession>
<evidence type="ECO:0000313" key="2">
    <source>
        <dbReference type="Proteomes" id="UP000265160"/>
    </source>
</evidence>
<protein>
    <submittedName>
        <fullName evidence="1">Uncharacterized protein</fullName>
    </submittedName>
</protein>
<reference evidence="1 2" key="1">
    <citation type="journal article" date="2014" name="Nature">
        <title>The genomic substrate for adaptive radiation in African cichlid fish.</title>
        <authorList>
            <person name="Brawand D."/>
            <person name="Wagner C.E."/>
            <person name="Li Y.I."/>
            <person name="Malinsky M."/>
            <person name="Keller I."/>
            <person name="Fan S."/>
            <person name="Simakov O."/>
            <person name="Ng A.Y."/>
            <person name="Lim Z.W."/>
            <person name="Bezault E."/>
            <person name="Turner-Maier J."/>
            <person name="Johnson J."/>
            <person name="Alcazar R."/>
            <person name="Noh H.J."/>
            <person name="Russell P."/>
            <person name="Aken B."/>
            <person name="Alfoldi J."/>
            <person name="Amemiya C."/>
            <person name="Azzouzi N."/>
            <person name="Baroiller J.F."/>
            <person name="Barloy-Hubler F."/>
            <person name="Berlin A."/>
            <person name="Bloomquist R."/>
            <person name="Carleton K.L."/>
            <person name="Conte M.A."/>
            <person name="D'Cotta H."/>
            <person name="Eshel O."/>
            <person name="Gaffney L."/>
            <person name="Galibert F."/>
            <person name="Gante H.F."/>
            <person name="Gnerre S."/>
            <person name="Greuter L."/>
            <person name="Guyon R."/>
            <person name="Haddad N.S."/>
            <person name="Haerty W."/>
            <person name="Harris R.M."/>
            <person name="Hofmann H.A."/>
            <person name="Hourlier T."/>
            <person name="Hulata G."/>
            <person name="Jaffe D.B."/>
            <person name="Lara M."/>
            <person name="Lee A.P."/>
            <person name="MacCallum I."/>
            <person name="Mwaiko S."/>
            <person name="Nikaido M."/>
            <person name="Nishihara H."/>
            <person name="Ozouf-Costaz C."/>
            <person name="Penman D.J."/>
            <person name="Przybylski D."/>
            <person name="Rakotomanga M."/>
            <person name="Renn S.C.P."/>
            <person name="Ribeiro F.J."/>
            <person name="Ron M."/>
            <person name="Salzburger W."/>
            <person name="Sanchez-Pulido L."/>
            <person name="Santos M.E."/>
            <person name="Searle S."/>
            <person name="Sharpe T."/>
            <person name="Swofford R."/>
            <person name="Tan F.J."/>
            <person name="Williams L."/>
            <person name="Young S."/>
            <person name="Yin S."/>
            <person name="Okada N."/>
            <person name="Kocher T.D."/>
            <person name="Miska E.A."/>
            <person name="Lander E.S."/>
            <person name="Venkatesh B."/>
            <person name="Fernald R.D."/>
            <person name="Meyer A."/>
            <person name="Ponting C.P."/>
            <person name="Streelman J.T."/>
            <person name="Lindblad-Toh K."/>
            <person name="Seehausen O."/>
            <person name="Di Palma F."/>
        </authorList>
    </citation>
    <scope>NUCLEOTIDE SEQUENCE</scope>
</reference>
<proteinExistence type="predicted"/>
<name>A0A3P9BW29_9CICH</name>
<dbReference type="GeneTree" id="ENSGT00940000180057"/>
<reference evidence="1" key="3">
    <citation type="submission" date="2025-09" db="UniProtKB">
        <authorList>
            <consortium name="Ensembl"/>
        </authorList>
    </citation>
    <scope>IDENTIFICATION</scope>
</reference>